<feature type="domain" description="GFO/IDH/MocA-like oxidoreductase" evidence="3">
    <location>
        <begin position="148"/>
        <end position="289"/>
    </location>
</feature>
<dbReference type="Pfam" id="PF22725">
    <property type="entry name" value="GFO_IDH_MocA_C3"/>
    <property type="match status" value="1"/>
</dbReference>
<sequence length="373" mass="39513">MDVLAPHRYAYHPPISTTKTLRAGVVGVGWAGIQHAEAYAKLPGVELAGIAGLEEPVRRELADRLGVERHVGDWAELFADESLDVVSVAVPTFLHAPITIAALERGLHVLCEKPIARTPSEAASMVDAAERADRVLDVAFNHRQRGDIQTLRRVVEDGRLGQVYYAKAWWLRRTGIPTLGSWFTNREQAGGGPLLDIGIHVLDYALFLLGQPRVTTVSASTYDLLATGGFGDAEVSDKTGGAGGFDVEDLATAFLRLDDGGTLLVEASWAAHRTAGDEFGITLFGTEGGADLRVVDMEAIGTLKVFSDVAGVAAVTELHPRAGTGHDAVVAQFLETVRAGRGGEGVAAAGLASIVDACYRSAEARREIALTSA</sequence>
<dbReference type="Proteomes" id="UP001147653">
    <property type="component" value="Unassembled WGS sequence"/>
</dbReference>
<dbReference type="SUPFAM" id="SSF51735">
    <property type="entry name" value="NAD(P)-binding Rossmann-fold domains"/>
    <property type="match status" value="1"/>
</dbReference>
<dbReference type="SUPFAM" id="SSF55347">
    <property type="entry name" value="Glyceraldehyde-3-phosphate dehydrogenase-like, C-terminal domain"/>
    <property type="match status" value="1"/>
</dbReference>
<dbReference type="InterPro" id="IPR050463">
    <property type="entry name" value="Gfo/Idh/MocA_oxidrdct_glycsds"/>
</dbReference>
<dbReference type="GO" id="GO:0016491">
    <property type="term" value="F:oxidoreductase activity"/>
    <property type="evidence" value="ECO:0007669"/>
    <property type="project" value="UniProtKB-KW"/>
</dbReference>
<dbReference type="Gene3D" id="3.30.360.10">
    <property type="entry name" value="Dihydrodipicolinate Reductase, domain 2"/>
    <property type="match status" value="1"/>
</dbReference>
<keyword evidence="5" id="KW-1185">Reference proteome</keyword>
<accession>A0A9X3N4I7</accession>
<evidence type="ECO:0000313" key="5">
    <source>
        <dbReference type="Proteomes" id="UP001147653"/>
    </source>
</evidence>
<comment type="caution">
    <text evidence="4">The sequence shown here is derived from an EMBL/GenBank/DDBJ whole genome shotgun (WGS) entry which is preliminary data.</text>
</comment>
<dbReference type="Gene3D" id="3.40.50.720">
    <property type="entry name" value="NAD(P)-binding Rossmann-like Domain"/>
    <property type="match status" value="1"/>
</dbReference>
<gene>
    <name evidence="4" type="ORF">OJ997_04790</name>
</gene>
<evidence type="ECO:0000259" key="2">
    <source>
        <dbReference type="Pfam" id="PF01408"/>
    </source>
</evidence>
<evidence type="ECO:0000256" key="1">
    <source>
        <dbReference type="ARBA" id="ARBA00023002"/>
    </source>
</evidence>
<evidence type="ECO:0000313" key="4">
    <source>
        <dbReference type="EMBL" id="MDA0179603.1"/>
    </source>
</evidence>
<proteinExistence type="predicted"/>
<reference evidence="4" key="1">
    <citation type="submission" date="2022-10" db="EMBL/GenBank/DDBJ databases">
        <title>The WGS of Solirubrobacter phytolaccae KCTC 29190.</title>
        <authorList>
            <person name="Jiang Z."/>
        </authorList>
    </citation>
    <scope>NUCLEOTIDE SEQUENCE</scope>
    <source>
        <strain evidence="4">KCTC 29190</strain>
    </source>
</reference>
<feature type="domain" description="Gfo/Idh/MocA-like oxidoreductase N-terminal" evidence="2">
    <location>
        <begin position="21"/>
        <end position="139"/>
    </location>
</feature>
<keyword evidence="1" id="KW-0560">Oxidoreductase</keyword>
<protein>
    <submittedName>
        <fullName evidence="4">Gfo/Idh/MocA family oxidoreductase</fullName>
    </submittedName>
</protein>
<evidence type="ECO:0000259" key="3">
    <source>
        <dbReference type="Pfam" id="PF22725"/>
    </source>
</evidence>
<dbReference type="PANTHER" id="PTHR43818">
    <property type="entry name" value="BCDNA.GH03377"/>
    <property type="match status" value="1"/>
</dbReference>
<dbReference type="InterPro" id="IPR036291">
    <property type="entry name" value="NAD(P)-bd_dom_sf"/>
</dbReference>
<dbReference type="PANTHER" id="PTHR43818:SF11">
    <property type="entry name" value="BCDNA.GH03377"/>
    <property type="match status" value="1"/>
</dbReference>
<organism evidence="4 5">
    <name type="scientific">Solirubrobacter phytolaccae</name>
    <dbReference type="NCBI Taxonomy" id="1404360"/>
    <lineage>
        <taxon>Bacteria</taxon>
        <taxon>Bacillati</taxon>
        <taxon>Actinomycetota</taxon>
        <taxon>Thermoleophilia</taxon>
        <taxon>Solirubrobacterales</taxon>
        <taxon>Solirubrobacteraceae</taxon>
        <taxon>Solirubrobacter</taxon>
    </lineage>
</organism>
<dbReference type="GO" id="GO:0000166">
    <property type="term" value="F:nucleotide binding"/>
    <property type="evidence" value="ECO:0007669"/>
    <property type="project" value="InterPro"/>
</dbReference>
<dbReference type="InterPro" id="IPR000683">
    <property type="entry name" value="Gfo/Idh/MocA-like_OxRdtase_N"/>
</dbReference>
<dbReference type="InterPro" id="IPR055170">
    <property type="entry name" value="GFO_IDH_MocA-like_dom"/>
</dbReference>
<dbReference type="Pfam" id="PF01408">
    <property type="entry name" value="GFO_IDH_MocA"/>
    <property type="match status" value="1"/>
</dbReference>
<dbReference type="RefSeq" id="WP_270023900.1">
    <property type="nucleotide sequence ID" value="NZ_JAPDDP010000006.1"/>
</dbReference>
<dbReference type="AlphaFoldDB" id="A0A9X3N4I7"/>
<name>A0A9X3N4I7_9ACTN</name>
<dbReference type="EMBL" id="JAPDDP010000006">
    <property type="protein sequence ID" value="MDA0179603.1"/>
    <property type="molecule type" value="Genomic_DNA"/>
</dbReference>